<sequence length="76" mass="8866">MSISLLLVLLRMVSQCRNTVATFWVFWNSGKANAIYSTLYLQRSKKCNRKVYNCLQVKRTSNIHIKWNLVNSILSV</sequence>
<name>A0A6G5A1C7_RHIMP</name>
<organism evidence="2">
    <name type="scientific">Rhipicephalus microplus</name>
    <name type="common">Cattle tick</name>
    <name type="synonym">Boophilus microplus</name>
    <dbReference type="NCBI Taxonomy" id="6941"/>
    <lineage>
        <taxon>Eukaryota</taxon>
        <taxon>Metazoa</taxon>
        <taxon>Ecdysozoa</taxon>
        <taxon>Arthropoda</taxon>
        <taxon>Chelicerata</taxon>
        <taxon>Arachnida</taxon>
        <taxon>Acari</taxon>
        <taxon>Parasitiformes</taxon>
        <taxon>Ixodida</taxon>
        <taxon>Ixodoidea</taxon>
        <taxon>Ixodidae</taxon>
        <taxon>Rhipicephalinae</taxon>
        <taxon>Rhipicephalus</taxon>
        <taxon>Boophilus</taxon>
    </lineage>
</organism>
<reference evidence="2" key="1">
    <citation type="submission" date="2020-03" db="EMBL/GenBank/DDBJ databases">
        <title>A transcriptome and proteome of the tick Rhipicephalus microplus shaped by the genetic composition of its hosts and developmental stage.</title>
        <authorList>
            <person name="Garcia G.R."/>
            <person name="Ribeiro J.M.C."/>
            <person name="Maruyama S.R."/>
            <person name="Gardinasse L.G."/>
            <person name="Nelson K."/>
            <person name="Ferreira B.R."/>
            <person name="Andrade T.G."/>
            <person name="Santos I.K.F.M."/>
        </authorList>
    </citation>
    <scope>NUCLEOTIDE SEQUENCE</scope>
    <source>
        <strain evidence="2">NSGR</strain>
        <tissue evidence="2">Salivary glands</tissue>
    </source>
</reference>
<accession>A0A6G5A1C7</accession>
<proteinExistence type="predicted"/>
<evidence type="ECO:0000313" key="2">
    <source>
        <dbReference type="EMBL" id="NIE44774.1"/>
    </source>
</evidence>
<protein>
    <submittedName>
        <fullName evidence="2">Putative secreted protein</fullName>
    </submittedName>
</protein>
<keyword evidence="1" id="KW-0732">Signal</keyword>
<feature type="chain" id="PRO_5026036372" evidence="1">
    <location>
        <begin position="17"/>
        <end position="76"/>
    </location>
</feature>
<evidence type="ECO:0000256" key="1">
    <source>
        <dbReference type="SAM" id="SignalP"/>
    </source>
</evidence>
<dbReference type="EMBL" id="GIKN01002501">
    <property type="protein sequence ID" value="NIE44774.1"/>
    <property type="molecule type" value="Transcribed_RNA"/>
</dbReference>
<dbReference type="AlphaFoldDB" id="A0A6G5A1C7"/>
<feature type="signal peptide" evidence="1">
    <location>
        <begin position="1"/>
        <end position="16"/>
    </location>
</feature>